<keyword evidence="3" id="KW-0274">FAD</keyword>
<evidence type="ECO:0000256" key="1">
    <source>
        <dbReference type="ARBA" id="ARBA00001974"/>
    </source>
</evidence>
<keyword evidence="6" id="KW-0503">Monooxygenase</keyword>
<name>A0ABT6T452_9ACTN</name>
<evidence type="ECO:0000313" key="7">
    <source>
        <dbReference type="Proteomes" id="UP001237105"/>
    </source>
</evidence>
<evidence type="ECO:0000256" key="3">
    <source>
        <dbReference type="ARBA" id="ARBA00022827"/>
    </source>
</evidence>
<proteinExistence type="predicted"/>
<reference evidence="6 7" key="1">
    <citation type="submission" date="2023-05" db="EMBL/GenBank/DDBJ databases">
        <title>Draft genome sequence of Streptomyces sp. B-S-A12 isolated from a cave soil in Thailand.</title>
        <authorList>
            <person name="Chamroensaksri N."/>
            <person name="Muangham S."/>
        </authorList>
    </citation>
    <scope>NUCLEOTIDE SEQUENCE [LARGE SCALE GENOMIC DNA]</scope>
    <source>
        <strain evidence="6 7">B-S-A12</strain>
    </source>
</reference>
<evidence type="ECO:0000256" key="2">
    <source>
        <dbReference type="ARBA" id="ARBA00022630"/>
    </source>
</evidence>
<accession>A0ABT6T452</accession>
<sequence length="404" mass="44213">MTVGRGKKAVVVGAGIGGLTAAAALRRIGMDVEVHERARELRPAGGAISLMTNAVLALRTLDIDLRFEEHAEILEELHFLTKRGKPIRTLRFKEICARLGAPSFGITRTLLQQLLLKEIDDCPVRLGAAATGFEPDGTGVRVRFEDGSETYGDVLIGADGFNSAIRRGLTGPEQPRETGYLCWVATPRFEHPRITKQYGAHYWGRGKRFGIANIGGGEIYWWGTKNMPAARARDWRAQGGRKAEIVRAYAGWADEVVAAVEATPFEEITAFPARDRPFLERWGKGPVTLLGDAAHPMMTSLGQGACMAIEDAVVLAHHLRGADDPARALRAYEAERRPRTKKIVEGAHALSALEQTENPLRILGRDLFFRFAPDSAVDKQNAEYLEFPAPAAASPDSCPTKEQP</sequence>
<keyword evidence="2" id="KW-0285">Flavoprotein</keyword>
<dbReference type="GO" id="GO:0004497">
    <property type="term" value="F:monooxygenase activity"/>
    <property type="evidence" value="ECO:0007669"/>
    <property type="project" value="UniProtKB-KW"/>
</dbReference>
<gene>
    <name evidence="6" type="ORF">QIT00_29575</name>
</gene>
<dbReference type="Proteomes" id="UP001237105">
    <property type="component" value="Unassembled WGS sequence"/>
</dbReference>
<dbReference type="Pfam" id="PF01494">
    <property type="entry name" value="FAD_binding_3"/>
    <property type="match status" value="1"/>
</dbReference>
<dbReference type="Gene3D" id="3.50.50.60">
    <property type="entry name" value="FAD/NAD(P)-binding domain"/>
    <property type="match status" value="1"/>
</dbReference>
<comment type="caution">
    <text evidence="6">The sequence shown here is derived from an EMBL/GenBank/DDBJ whole genome shotgun (WGS) entry which is preliminary data.</text>
</comment>
<evidence type="ECO:0000313" key="6">
    <source>
        <dbReference type="EMBL" id="MDI3422644.1"/>
    </source>
</evidence>
<dbReference type="RefSeq" id="WP_282538502.1">
    <property type="nucleotide sequence ID" value="NZ_JASCIS010000040.1"/>
</dbReference>
<evidence type="ECO:0000256" key="4">
    <source>
        <dbReference type="ARBA" id="ARBA00023002"/>
    </source>
</evidence>
<keyword evidence="4" id="KW-0560">Oxidoreductase</keyword>
<comment type="cofactor">
    <cofactor evidence="1">
        <name>FAD</name>
        <dbReference type="ChEBI" id="CHEBI:57692"/>
    </cofactor>
</comment>
<evidence type="ECO:0000259" key="5">
    <source>
        <dbReference type="Pfam" id="PF01494"/>
    </source>
</evidence>
<dbReference type="InterPro" id="IPR036188">
    <property type="entry name" value="FAD/NAD-bd_sf"/>
</dbReference>
<dbReference type="SUPFAM" id="SSF51905">
    <property type="entry name" value="FAD/NAD(P)-binding domain"/>
    <property type="match status" value="1"/>
</dbReference>
<dbReference type="PANTHER" id="PTHR46496:SF1">
    <property type="entry name" value="ZEAXANTHIN EPOXIDASE, CHLOROPLASTIC"/>
    <property type="match status" value="1"/>
</dbReference>
<keyword evidence="7" id="KW-1185">Reference proteome</keyword>
<dbReference type="InterPro" id="IPR002938">
    <property type="entry name" value="FAD-bd"/>
</dbReference>
<dbReference type="PANTHER" id="PTHR46496">
    <property type="match status" value="1"/>
</dbReference>
<protein>
    <submittedName>
        <fullName evidence="6">FAD-dependent monooxygenase</fullName>
    </submittedName>
</protein>
<dbReference type="PRINTS" id="PR00420">
    <property type="entry name" value="RNGMNOXGNASE"/>
</dbReference>
<feature type="domain" description="FAD-binding" evidence="5">
    <location>
        <begin position="9"/>
        <end position="346"/>
    </location>
</feature>
<dbReference type="EMBL" id="JASCIS010000040">
    <property type="protein sequence ID" value="MDI3422644.1"/>
    <property type="molecule type" value="Genomic_DNA"/>
</dbReference>
<organism evidence="6 7">
    <name type="scientific">Streptomyces luteolus</name>
    <dbReference type="NCBI Taxonomy" id="3043615"/>
    <lineage>
        <taxon>Bacteria</taxon>
        <taxon>Bacillati</taxon>
        <taxon>Actinomycetota</taxon>
        <taxon>Actinomycetes</taxon>
        <taxon>Kitasatosporales</taxon>
        <taxon>Streptomycetaceae</taxon>
        <taxon>Streptomyces</taxon>
    </lineage>
</organism>